<feature type="repeat" description="TPR" evidence="8">
    <location>
        <begin position="100"/>
        <end position="133"/>
    </location>
</feature>
<dbReference type="EMBL" id="NIDE01000001">
    <property type="protein sequence ID" value="OWK47277.1"/>
    <property type="molecule type" value="Genomic_DNA"/>
</dbReference>
<keyword evidence="7 8" id="KW-0802">TPR repeat</keyword>
<dbReference type="SUPFAM" id="SSF53756">
    <property type="entry name" value="UDP-Glycosyltransferase/glycogen phosphorylase"/>
    <property type="match status" value="1"/>
</dbReference>
<feature type="domain" description="O-GlcNAc transferase C-terminal" evidence="9">
    <location>
        <begin position="492"/>
        <end position="669"/>
    </location>
</feature>
<feature type="repeat" description="TPR" evidence="8">
    <location>
        <begin position="134"/>
        <end position="167"/>
    </location>
</feature>
<dbReference type="GO" id="GO:0097363">
    <property type="term" value="F:protein O-acetylglucosaminyltransferase activity"/>
    <property type="evidence" value="ECO:0007669"/>
    <property type="project" value="UniProtKB-EC"/>
</dbReference>
<dbReference type="Pfam" id="PF13844">
    <property type="entry name" value="Glyco_transf_41"/>
    <property type="match status" value="2"/>
</dbReference>
<dbReference type="Proteomes" id="UP000214646">
    <property type="component" value="Unassembled WGS sequence"/>
</dbReference>
<comment type="caution">
    <text evidence="10">The sequence shown here is derived from an EMBL/GenBank/DDBJ whole genome shotgun (WGS) entry which is preliminary data.</text>
</comment>
<comment type="pathway">
    <text evidence="1">Protein modification; protein glycosylation.</text>
</comment>
<keyword evidence="11" id="KW-1185">Reference proteome</keyword>
<keyword evidence="5" id="KW-0808">Transferase</keyword>
<dbReference type="PANTHER" id="PTHR44835">
    <property type="entry name" value="UDP-N-ACETYLGLUCOSAMINE--PEPTIDE N-ACETYLGLUCOSAMINYLTRANSFERASE SPINDLY-RELATED"/>
    <property type="match status" value="1"/>
</dbReference>
<protein>
    <recommendedName>
        <fullName evidence="3">protein O-GlcNAc transferase</fullName>
        <ecNumber evidence="3">2.4.1.255</ecNumber>
    </recommendedName>
</protein>
<dbReference type="SUPFAM" id="SSF81901">
    <property type="entry name" value="HCP-like"/>
    <property type="match status" value="1"/>
</dbReference>
<reference evidence="11" key="1">
    <citation type="submission" date="2017-06" db="EMBL/GenBank/DDBJ databases">
        <title>Genome analysis of Fimbriiglobus ruber SP5, the first member of the order Planctomycetales with confirmed chitinolytic capability.</title>
        <authorList>
            <person name="Ravin N.V."/>
            <person name="Rakitin A.L."/>
            <person name="Ivanova A.A."/>
            <person name="Beletsky A.V."/>
            <person name="Kulichevskaya I.S."/>
            <person name="Mardanov A.V."/>
            <person name="Dedysh S.N."/>
        </authorList>
    </citation>
    <scope>NUCLEOTIDE SEQUENCE [LARGE SCALE GENOMIC DNA]</scope>
    <source>
        <strain evidence="11">SP5</strain>
    </source>
</reference>
<evidence type="ECO:0000256" key="5">
    <source>
        <dbReference type="ARBA" id="ARBA00022679"/>
    </source>
</evidence>
<feature type="repeat" description="TPR" evidence="8">
    <location>
        <begin position="202"/>
        <end position="235"/>
    </location>
</feature>
<dbReference type="Pfam" id="PF13432">
    <property type="entry name" value="TPR_16"/>
    <property type="match status" value="1"/>
</dbReference>
<evidence type="ECO:0000256" key="6">
    <source>
        <dbReference type="ARBA" id="ARBA00022737"/>
    </source>
</evidence>
<evidence type="ECO:0000256" key="1">
    <source>
        <dbReference type="ARBA" id="ARBA00004922"/>
    </source>
</evidence>
<dbReference type="PROSITE" id="PS50293">
    <property type="entry name" value="TPR_REGION"/>
    <property type="match status" value="4"/>
</dbReference>
<feature type="repeat" description="TPR" evidence="8">
    <location>
        <begin position="32"/>
        <end position="65"/>
    </location>
</feature>
<dbReference type="EC" id="2.4.1.255" evidence="3"/>
<evidence type="ECO:0000256" key="3">
    <source>
        <dbReference type="ARBA" id="ARBA00011970"/>
    </source>
</evidence>
<evidence type="ECO:0000313" key="11">
    <source>
        <dbReference type="Proteomes" id="UP000214646"/>
    </source>
</evidence>
<gene>
    <name evidence="10" type="ORF">FRUB_00976</name>
</gene>
<dbReference type="InterPro" id="IPR051939">
    <property type="entry name" value="Glycosyltr_41/O-GlcNAc_trsf"/>
</dbReference>
<dbReference type="SMART" id="SM00028">
    <property type="entry name" value="TPR"/>
    <property type="match status" value="8"/>
</dbReference>
<keyword evidence="6" id="KW-0677">Repeat</keyword>
<dbReference type="InterPro" id="IPR029489">
    <property type="entry name" value="OGT/SEC/SPY_C"/>
</dbReference>
<dbReference type="Pfam" id="PF13414">
    <property type="entry name" value="TPR_11"/>
    <property type="match status" value="1"/>
</dbReference>
<dbReference type="SUPFAM" id="SSF48452">
    <property type="entry name" value="TPR-like"/>
    <property type="match status" value="1"/>
</dbReference>
<evidence type="ECO:0000256" key="8">
    <source>
        <dbReference type="PROSITE-ProRule" id="PRU00339"/>
    </source>
</evidence>
<feature type="repeat" description="TPR" evidence="8">
    <location>
        <begin position="168"/>
        <end position="201"/>
    </location>
</feature>
<organism evidence="10 11">
    <name type="scientific">Fimbriiglobus ruber</name>
    <dbReference type="NCBI Taxonomy" id="1908690"/>
    <lineage>
        <taxon>Bacteria</taxon>
        <taxon>Pseudomonadati</taxon>
        <taxon>Planctomycetota</taxon>
        <taxon>Planctomycetia</taxon>
        <taxon>Gemmatales</taxon>
        <taxon>Gemmataceae</taxon>
        <taxon>Fimbriiglobus</taxon>
    </lineage>
</organism>
<dbReference type="InterPro" id="IPR019734">
    <property type="entry name" value="TPR_rpt"/>
</dbReference>
<evidence type="ECO:0000259" key="9">
    <source>
        <dbReference type="Pfam" id="PF13844"/>
    </source>
</evidence>
<evidence type="ECO:0000313" key="10">
    <source>
        <dbReference type="EMBL" id="OWK47277.1"/>
    </source>
</evidence>
<dbReference type="PROSITE" id="PS50005">
    <property type="entry name" value="TPR"/>
    <property type="match status" value="7"/>
</dbReference>
<dbReference type="Pfam" id="PF13424">
    <property type="entry name" value="TPR_12"/>
    <property type="match status" value="1"/>
</dbReference>
<comment type="similarity">
    <text evidence="2">Belongs to the glycosyltransferase 41 family. O-GlcNAc transferase subfamily.</text>
</comment>
<proteinExistence type="inferred from homology"/>
<name>A0A225EGB9_9BACT</name>
<feature type="repeat" description="TPR" evidence="8">
    <location>
        <begin position="66"/>
        <end position="99"/>
    </location>
</feature>
<evidence type="ECO:0000256" key="7">
    <source>
        <dbReference type="ARBA" id="ARBA00022803"/>
    </source>
</evidence>
<sequence length="679" mass="74506">MHGLGVVAYQTGQYAVALAYFTRACSLRPMSGAFHSNFGLASQALGQVDQAVTAFRRATELLPDAAEAHFNLGNALKEQRSVADARTSYLRALELDPNHTRAHNNLGNLFRDQGELDAAERSLRRAVELEPAYPDSLANLGNVLWDRGQLDEAERYCRDAIRAKPDYAAAWTNLGNVLRSQKRWAESESAYRRALELQPELAEIHGNLGAVLLDQGRLDEAIGFFRRAVELRPERSEAHSVLGNALLTGGQIEEGDACYRRAVELQPESSRALSAALHWRQYRPDVTLASLAADHAEWDARYGRPARTARPQTVHPSAANGRPLRVGFVSADFGRHPVGYFCVRALEALDPREVEVVCYSTSRRNDDLTARFKRAAARWYDAGPMSDDALAGQIAADGIDILFDLAGHTAANRLSVFARKPAPVQITWIGSEGTTGLSAMDFILADERLIPTGVDAHYREKVLRLPDVYVCYEPPAGAPAVGPLPVRSRGGVTFGSFNNPAKIHAGVVAVWASILRRVADSRLVLKYRCLGDHGTRDRYLKMFAEHGVGADRLEFEDWSPHAEMLARYNTIDIALDPFPFVGGATTCEALWMGVPVITRPGETFAGRHSLSYLTAIGATETVARGLDDYVELAVGWAEDLDRLASVRADLRPRIEASPLCDGRQFAAQLTSALRDVANL</sequence>
<dbReference type="Gene3D" id="3.40.50.2000">
    <property type="entry name" value="Glycogen Phosphorylase B"/>
    <property type="match status" value="1"/>
</dbReference>
<dbReference type="PANTHER" id="PTHR44835:SF1">
    <property type="entry name" value="PROTEIN O-GLCNAC TRANSFERASE"/>
    <property type="match status" value="1"/>
</dbReference>
<dbReference type="Gene3D" id="1.25.40.10">
    <property type="entry name" value="Tetratricopeptide repeat domain"/>
    <property type="match status" value="6"/>
</dbReference>
<feature type="domain" description="O-GlcNAc transferase C-terminal" evidence="9">
    <location>
        <begin position="318"/>
        <end position="469"/>
    </location>
</feature>
<accession>A0A225EGB9</accession>
<evidence type="ECO:0000256" key="2">
    <source>
        <dbReference type="ARBA" id="ARBA00005386"/>
    </source>
</evidence>
<dbReference type="InterPro" id="IPR011990">
    <property type="entry name" value="TPR-like_helical_dom_sf"/>
</dbReference>
<keyword evidence="4" id="KW-0328">Glycosyltransferase</keyword>
<dbReference type="Gene3D" id="3.40.50.11380">
    <property type="match status" value="1"/>
</dbReference>
<dbReference type="AlphaFoldDB" id="A0A225EGB9"/>
<feature type="repeat" description="TPR" evidence="8">
    <location>
        <begin position="236"/>
        <end position="269"/>
    </location>
</feature>
<dbReference type="Pfam" id="PF13181">
    <property type="entry name" value="TPR_8"/>
    <property type="match status" value="1"/>
</dbReference>
<evidence type="ECO:0000256" key="4">
    <source>
        <dbReference type="ARBA" id="ARBA00022676"/>
    </source>
</evidence>